<name>A0A182VEX2_ANOME</name>
<feature type="region of interest" description="Disordered" evidence="6">
    <location>
        <begin position="298"/>
        <end position="375"/>
    </location>
</feature>
<dbReference type="STRING" id="30066.A0A182VEX2"/>
<keyword evidence="4" id="KW-0472">Membrane</keyword>
<feature type="domain" description="SH3" evidence="7">
    <location>
        <begin position="60"/>
        <end position="120"/>
    </location>
</feature>
<dbReference type="RefSeq" id="XP_041770611.1">
    <property type="nucleotide sequence ID" value="XM_041914677.1"/>
</dbReference>
<dbReference type="CDD" id="cd00174">
    <property type="entry name" value="SH3"/>
    <property type="match status" value="3"/>
</dbReference>
<keyword evidence="9" id="KW-1185">Reference proteome</keyword>
<evidence type="ECO:0000256" key="6">
    <source>
        <dbReference type="SAM" id="MobiDB-lite"/>
    </source>
</evidence>
<dbReference type="Pfam" id="PF00018">
    <property type="entry name" value="SH3_1"/>
    <property type="match status" value="2"/>
</dbReference>
<dbReference type="KEGG" id="amer:121593941"/>
<dbReference type="KEGG" id="amer:121592841"/>
<feature type="compositionally biased region" description="Gly residues" evidence="6">
    <location>
        <begin position="324"/>
        <end position="338"/>
    </location>
</feature>
<evidence type="ECO:0000259" key="7">
    <source>
        <dbReference type="PROSITE" id="PS50002"/>
    </source>
</evidence>
<evidence type="ECO:0000313" key="8">
    <source>
        <dbReference type="EnsemblMetazoa" id="AMEM013803-PA"/>
    </source>
</evidence>
<dbReference type="EnsemblMetazoa" id="AMEM013803-RA">
    <property type="protein sequence ID" value="AMEM013803-PA"/>
    <property type="gene ID" value="AMEM013803"/>
</dbReference>
<evidence type="ECO:0000256" key="1">
    <source>
        <dbReference type="ARBA" id="ARBA00004170"/>
    </source>
</evidence>
<dbReference type="FunFam" id="2.30.30.40:FF:000270">
    <property type="entry name" value="Blast:Tyrosine-protein kinase Src-1"/>
    <property type="match status" value="1"/>
</dbReference>
<feature type="compositionally biased region" description="Low complexity" evidence="6">
    <location>
        <begin position="298"/>
        <end position="307"/>
    </location>
</feature>
<keyword evidence="2 5" id="KW-0728">SH3 domain</keyword>
<evidence type="ECO:0000256" key="2">
    <source>
        <dbReference type="ARBA" id="ARBA00022443"/>
    </source>
</evidence>
<feature type="domain" description="SH3" evidence="7">
    <location>
        <begin position="233"/>
        <end position="293"/>
    </location>
</feature>
<proteinExistence type="predicted"/>
<dbReference type="SUPFAM" id="SSF50044">
    <property type="entry name" value="SH3-domain"/>
    <property type="match status" value="3"/>
</dbReference>
<feature type="compositionally biased region" description="Low complexity" evidence="6">
    <location>
        <begin position="339"/>
        <end position="368"/>
    </location>
</feature>
<comment type="subcellular location">
    <subcellularLocation>
        <location evidence="1">Membrane</location>
        <topology evidence="1">Peripheral membrane protein</topology>
    </subcellularLocation>
</comment>
<dbReference type="PANTHER" id="PTHR14167:SF81">
    <property type="entry name" value="ENDOPHILIN-A"/>
    <property type="match status" value="1"/>
</dbReference>
<dbReference type="InterPro" id="IPR050384">
    <property type="entry name" value="Endophilin_SH3RF"/>
</dbReference>
<dbReference type="RefSeq" id="XP_041772673.1">
    <property type="nucleotide sequence ID" value="XM_041916739.1"/>
</dbReference>
<dbReference type="InterPro" id="IPR001452">
    <property type="entry name" value="SH3_domain"/>
</dbReference>
<feature type="domain" description="SH3" evidence="7">
    <location>
        <begin position="378"/>
        <end position="441"/>
    </location>
</feature>
<dbReference type="InterPro" id="IPR036028">
    <property type="entry name" value="SH3-like_dom_sf"/>
</dbReference>
<dbReference type="VEuPathDB" id="VectorBase:AMEM013803"/>
<dbReference type="PROSITE" id="PS50002">
    <property type="entry name" value="SH3"/>
    <property type="match status" value="3"/>
</dbReference>
<keyword evidence="3" id="KW-0175">Coiled coil</keyword>
<dbReference type="Gene3D" id="2.30.30.40">
    <property type="entry name" value="SH3 Domains"/>
    <property type="match status" value="3"/>
</dbReference>
<dbReference type="VEuPathDB" id="VectorBase:AMEM21_008997"/>
<reference evidence="8" key="1">
    <citation type="submission" date="2020-05" db="UniProtKB">
        <authorList>
            <consortium name="EnsemblMetazoa"/>
        </authorList>
    </citation>
    <scope>IDENTIFICATION</scope>
    <source>
        <strain evidence="8">MAF</strain>
    </source>
</reference>
<feature type="compositionally biased region" description="Polar residues" evidence="6">
    <location>
        <begin position="308"/>
        <end position="322"/>
    </location>
</feature>
<evidence type="ECO:0000256" key="5">
    <source>
        <dbReference type="PROSITE-ProRule" id="PRU00192"/>
    </source>
</evidence>
<feature type="compositionally biased region" description="Gly residues" evidence="6">
    <location>
        <begin position="140"/>
        <end position="162"/>
    </location>
</feature>
<feature type="region of interest" description="Disordered" evidence="6">
    <location>
        <begin position="138"/>
        <end position="162"/>
    </location>
</feature>
<dbReference type="GeneID" id="121593941"/>
<evidence type="ECO:0000256" key="3">
    <source>
        <dbReference type="ARBA" id="ARBA00023054"/>
    </source>
</evidence>
<sequence>MAFLCPVRIRRGKKKKPIGSDIDKDLSSSLGLNHGMGRITGSASIETLVRVGIEKEHGLSPDSKMVVLHDFTPCVDDELEVKRGQIVNILYRENDWVYVIGQDTRQEGFIPHSYCAPFNTQLADLAIKKKLPRDLSTMGAPGGGAGGGGGVNGGGGSGGGGGTGPGTTGLVVGGGGLGNGVGLTAADLTDGGMPDISMDVLDDSTGPGLLTNALKHSQASLSSEPDFLPFAKDPSGRYIVLYTFIARDENDVSVERGEFVTVLNREDPEWFWIVRSDGQEGFIPSGFVYPAENILQGHAGKQQQQGGVNSMGSIGNDMNSLQAMGGGNMTLGGGGGGQHQQQQQQQQQQAQHQQQAQQQQQQQQHQQQPGIGSDDLRYHGTELVMLYDYKAQAPDDLSVRRGDWIYADLNNQTVDGWLWAYAPKTRKYGFIPKAYARPPAMTSL</sequence>
<dbReference type="FunFam" id="2.30.30.40:FF:000222">
    <property type="entry name" value="SH3 domain-containing protein Dlish"/>
    <property type="match status" value="1"/>
</dbReference>
<dbReference type="PANTHER" id="PTHR14167">
    <property type="entry name" value="SH3 DOMAIN-CONTAINING"/>
    <property type="match status" value="1"/>
</dbReference>
<evidence type="ECO:0000256" key="4">
    <source>
        <dbReference type="ARBA" id="ARBA00023136"/>
    </source>
</evidence>
<dbReference type="Pfam" id="PF07653">
    <property type="entry name" value="SH3_2"/>
    <property type="match status" value="1"/>
</dbReference>
<dbReference type="AlphaFoldDB" id="A0A182VEX2"/>
<dbReference type="VEuPathDB" id="VectorBase:AMEM21_008981"/>
<protein>
    <recommendedName>
        <fullName evidence="7">SH3 domain-containing protein</fullName>
    </recommendedName>
</protein>
<accession>A0A182VEX2</accession>
<dbReference type="SMART" id="SM00326">
    <property type="entry name" value="SH3"/>
    <property type="match status" value="3"/>
</dbReference>
<dbReference type="GeneID" id="121592841"/>
<dbReference type="Proteomes" id="UP000075903">
    <property type="component" value="Unassembled WGS sequence"/>
</dbReference>
<evidence type="ECO:0000313" key="9">
    <source>
        <dbReference type="Proteomes" id="UP000075903"/>
    </source>
</evidence>
<organism evidence="8 9">
    <name type="scientific">Anopheles merus</name>
    <name type="common">Mosquito</name>
    <dbReference type="NCBI Taxonomy" id="30066"/>
    <lineage>
        <taxon>Eukaryota</taxon>
        <taxon>Metazoa</taxon>
        <taxon>Ecdysozoa</taxon>
        <taxon>Arthropoda</taxon>
        <taxon>Hexapoda</taxon>
        <taxon>Insecta</taxon>
        <taxon>Pterygota</taxon>
        <taxon>Neoptera</taxon>
        <taxon>Endopterygota</taxon>
        <taxon>Diptera</taxon>
        <taxon>Nematocera</taxon>
        <taxon>Culicoidea</taxon>
        <taxon>Culicidae</taxon>
        <taxon>Anophelinae</taxon>
        <taxon>Anopheles</taxon>
    </lineage>
</organism>
<dbReference type="CTD" id="37014"/>